<dbReference type="Proteomes" id="UP000282076">
    <property type="component" value="Unassembled WGS sequence"/>
</dbReference>
<accession>A0A494Y726</accession>
<dbReference type="Pfam" id="PF02311">
    <property type="entry name" value="AraC_binding"/>
    <property type="match status" value="1"/>
</dbReference>
<evidence type="ECO:0000256" key="3">
    <source>
        <dbReference type="ARBA" id="ARBA00023163"/>
    </source>
</evidence>
<keyword evidence="2" id="KW-0238">DNA-binding</keyword>
<dbReference type="SUPFAM" id="SSF46689">
    <property type="entry name" value="Homeodomain-like"/>
    <property type="match status" value="2"/>
</dbReference>
<feature type="domain" description="HTH araC/xylS-type" evidence="4">
    <location>
        <begin position="228"/>
        <end position="326"/>
    </location>
</feature>
<dbReference type="AlphaFoldDB" id="A0A494Y726"/>
<sequence length="331" mass="38167">MFGRDDLCYANIIVGWDRFVLALIVIDLSDLAIMEGARMRKDLWENTQLADKAFPFNVFHTRFQEQDFLQLHWHEHFEMILVERGFATLHIGGKPFDAKAGDVFLINSGELHAIYQPGDSFTFYAIVFHPSLIGLQTSDLLETDLVSSYSNGNRAFVNRPDPNDAHFALFLQTLNSLIMEFQLKETGYEQAVKALVRLLFTWSLRWYAMELYPDNQMGAYKQKAARFKDLLRHIEVHYANKITLEQAASIVHLSPYHFCKAFKKMTGLTFVQFVNQYRVQEAEKLLRNTSLSVTEIADRIGCASINGFSKLFKQHRGMSPNKLRTAEQPPR</sequence>
<dbReference type="InterPro" id="IPR037923">
    <property type="entry name" value="HTH-like"/>
</dbReference>
<comment type="caution">
    <text evidence="5">The sequence shown here is derived from an EMBL/GenBank/DDBJ whole genome shotgun (WGS) entry which is preliminary data.</text>
</comment>
<proteinExistence type="predicted"/>
<dbReference type="GO" id="GO:0003700">
    <property type="term" value="F:DNA-binding transcription factor activity"/>
    <property type="evidence" value="ECO:0007669"/>
    <property type="project" value="InterPro"/>
</dbReference>
<reference evidence="5 6" key="1">
    <citation type="submission" date="2018-10" db="EMBL/GenBank/DDBJ databases">
        <title>Cohnella sp. M2MS4P-1, whole genome shotgun sequence.</title>
        <authorList>
            <person name="Tuo L."/>
        </authorList>
    </citation>
    <scope>NUCLEOTIDE SEQUENCE [LARGE SCALE GENOMIC DNA]</scope>
    <source>
        <strain evidence="5 6">M2MS4P-1</strain>
    </source>
</reference>
<evidence type="ECO:0000313" key="5">
    <source>
        <dbReference type="EMBL" id="RKP57335.1"/>
    </source>
</evidence>
<dbReference type="SMART" id="SM00342">
    <property type="entry name" value="HTH_ARAC"/>
    <property type="match status" value="1"/>
</dbReference>
<dbReference type="GO" id="GO:0043565">
    <property type="term" value="F:sequence-specific DNA binding"/>
    <property type="evidence" value="ECO:0007669"/>
    <property type="project" value="InterPro"/>
</dbReference>
<dbReference type="PANTHER" id="PTHR43280">
    <property type="entry name" value="ARAC-FAMILY TRANSCRIPTIONAL REGULATOR"/>
    <property type="match status" value="1"/>
</dbReference>
<evidence type="ECO:0000256" key="1">
    <source>
        <dbReference type="ARBA" id="ARBA00023015"/>
    </source>
</evidence>
<dbReference type="Gene3D" id="1.10.10.60">
    <property type="entry name" value="Homeodomain-like"/>
    <property type="match status" value="2"/>
</dbReference>
<dbReference type="InterPro" id="IPR003313">
    <property type="entry name" value="AraC-bd"/>
</dbReference>
<organism evidence="5 6">
    <name type="scientific">Cohnella endophytica</name>
    <dbReference type="NCBI Taxonomy" id="2419778"/>
    <lineage>
        <taxon>Bacteria</taxon>
        <taxon>Bacillati</taxon>
        <taxon>Bacillota</taxon>
        <taxon>Bacilli</taxon>
        <taxon>Bacillales</taxon>
        <taxon>Paenibacillaceae</taxon>
        <taxon>Cohnella</taxon>
    </lineage>
</organism>
<keyword evidence="6" id="KW-1185">Reference proteome</keyword>
<dbReference type="InterPro" id="IPR009057">
    <property type="entry name" value="Homeodomain-like_sf"/>
</dbReference>
<dbReference type="PANTHER" id="PTHR43280:SF28">
    <property type="entry name" value="HTH-TYPE TRANSCRIPTIONAL ACTIVATOR RHAS"/>
    <property type="match status" value="1"/>
</dbReference>
<protein>
    <submittedName>
        <fullName evidence="5">AraC family transcriptional regulator</fullName>
    </submittedName>
</protein>
<name>A0A494Y726_9BACL</name>
<dbReference type="SUPFAM" id="SSF51215">
    <property type="entry name" value="Regulatory protein AraC"/>
    <property type="match status" value="1"/>
</dbReference>
<dbReference type="Pfam" id="PF12833">
    <property type="entry name" value="HTH_18"/>
    <property type="match status" value="1"/>
</dbReference>
<evidence type="ECO:0000259" key="4">
    <source>
        <dbReference type="PROSITE" id="PS01124"/>
    </source>
</evidence>
<dbReference type="InterPro" id="IPR018060">
    <property type="entry name" value="HTH_AraC"/>
</dbReference>
<dbReference type="InterPro" id="IPR014710">
    <property type="entry name" value="RmlC-like_jellyroll"/>
</dbReference>
<keyword evidence="1" id="KW-0805">Transcription regulation</keyword>
<keyword evidence="3" id="KW-0804">Transcription</keyword>
<gene>
    <name evidence="5" type="ORF">D7Z26_05000</name>
</gene>
<dbReference type="PROSITE" id="PS01124">
    <property type="entry name" value="HTH_ARAC_FAMILY_2"/>
    <property type="match status" value="1"/>
</dbReference>
<dbReference type="EMBL" id="RBZM01000002">
    <property type="protein sequence ID" value="RKP57335.1"/>
    <property type="molecule type" value="Genomic_DNA"/>
</dbReference>
<dbReference type="Gene3D" id="2.60.120.10">
    <property type="entry name" value="Jelly Rolls"/>
    <property type="match status" value="1"/>
</dbReference>
<evidence type="ECO:0000313" key="6">
    <source>
        <dbReference type="Proteomes" id="UP000282076"/>
    </source>
</evidence>
<evidence type="ECO:0000256" key="2">
    <source>
        <dbReference type="ARBA" id="ARBA00023125"/>
    </source>
</evidence>